<proteinExistence type="predicted"/>
<organism evidence="1 2">
    <name type="scientific">Marinobacter xestospongiae</name>
    <dbReference type="NCBI Taxonomy" id="994319"/>
    <lineage>
        <taxon>Bacteria</taxon>
        <taxon>Pseudomonadati</taxon>
        <taxon>Pseudomonadota</taxon>
        <taxon>Gammaproteobacteria</taxon>
        <taxon>Pseudomonadales</taxon>
        <taxon>Marinobacteraceae</taxon>
        <taxon>Marinobacter</taxon>
    </lineage>
</organism>
<gene>
    <name evidence="1" type="ORF">RYS15_08990</name>
</gene>
<dbReference type="RefSeq" id="WP_316973508.1">
    <property type="nucleotide sequence ID" value="NZ_JAWIIJ010000005.1"/>
</dbReference>
<sequence>MPQIQPTELPQHALSAPYREQQAYLDCLTTEVAGQVSLADYVEAFYTTPLFKLERRLLALARKPASDADARALAQDETEHFSAWTVEGRHPDQLLLRDFTGRTRSWLMVASTGPQTTRLYFGSVVVPLAYNEAGEPRFGPLFGLLQRFHDRYSRSLLKAAAKAIGNRGLSSNH</sequence>
<comment type="caution">
    <text evidence="1">The sequence shown here is derived from an EMBL/GenBank/DDBJ whole genome shotgun (WGS) entry which is preliminary data.</text>
</comment>
<evidence type="ECO:0008006" key="3">
    <source>
        <dbReference type="Google" id="ProtNLM"/>
    </source>
</evidence>
<evidence type="ECO:0000313" key="1">
    <source>
        <dbReference type="EMBL" id="MDV2078820.1"/>
    </source>
</evidence>
<reference evidence="1 2" key="1">
    <citation type="submission" date="2023-10" db="EMBL/GenBank/DDBJ databases">
        <title>Characteristics and mechanism of a salt-tolerant marine origin heterotrophic nitrifying- aerobic denitrifying bacteria Marinobacter xestospongiae HN1.</title>
        <authorList>
            <person name="Qi R."/>
        </authorList>
    </citation>
    <scope>NUCLEOTIDE SEQUENCE [LARGE SCALE GENOMIC DNA]</scope>
    <source>
        <strain evidence="1 2">HN1</strain>
    </source>
</reference>
<name>A0ABU3VX13_9GAMM</name>
<keyword evidence="2" id="KW-1185">Reference proteome</keyword>
<dbReference type="EMBL" id="JAWIIJ010000005">
    <property type="protein sequence ID" value="MDV2078820.1"/>
    <property type="molecule type" value="Genomic_DNA"/>
</dbReference>
<dbReference type="Proteomes" id="UP001269819">
    <property type="component" value="Unassembled WGS sequence"/>
</dbReference>
<protein>
    <recommendedName>
        <fullName evidence="3">DUF2867 domain-containing protein</fullName>
    </recommendedName>
</protein>
<accession>A0ABU3VX13</accession>
<evidence type="ECO:0000313" key="2">
    <source>
        <dbReference type="Proteomes" id="UP001269819"/>
    </source>
</evidence>